<comment type="caution">
    <text evidence="2">The sequence shown here is derived from an EMBL/GenBank/DDBJ whole genome shotgun (WGS) entry which is preliminary data.</text>
</comment>
<evidence type="ECO:0000313" key="3">
    <source>
        <dbReference type="Proteomes" id="UP000320176"/>
    </source>
</evidence>
<dbReference type="EMBL" id="SJPN01000005">
    <property type="protein sequence ID" value="TWU01006.1"/>
    <property type="molecule type" value="Genomic_DNA"/>
</dbReference>
<name>A0A5C6APG6_9BACT</name>
<gene>
    <name evidence="2" type="ORF">Pla52n_43770</name>
</gene>
<protein>
    <submittedName>
        <fullName evidence="2">Uncharacterized protein</fullName>
    </submittedName>
</protein>
<evidence type="ECO:0000256" key="1">
    <source>
        <dbReference type="SAM" id="MobiDB-lite"/>
    </source>
</evidence>
<proteinExistence type="predicted"/>
<accession>A0A5C6APG6</accession>
<keyword evidence="3" id="KW-1185">Reference proteome</keyword>
<feature type="region of interest" description="Disordered" evidence="1">
    <location>
        <begin position="57"/>
        <end position="94"/>
    </location>
</feature>
<feature type="compositionally biased region" description="Polar residues" evidence="1">
    <location>
        <begin position="70"/>
        <end position="94"/>
    </location>
</feature>
<dbReference type="Proteomes" id="UP000320176">
    <property type="component" value="Unassembled WGS sequence"/>
</dbReference>
<sequence>MTKYGTPVLTIGRLELWKTSSDVPYPDREAGHREHRATHRMRQVKALSWLAGKPTPPFSQRCVPPEPQPQAVSTPLQGTPRTQPTKTRLSSTAAVTGYGETSLRLLEKRTTRTPVYVMDMLSDSGVSIQQLKRIEKHLNLLLGYSTADVLLHEHGNTFRVVKR</sequence>
<dbReference type="AlphaFoldDB" id="A0A5C6APG6"/>
<evidence type="ECO:0000313" key="2">
    <source>
        <dbReference type="EMBL" id="TWU01006.1"/>
    </source>
</evidence>
<organism evidence="2 3">
    <name type="scientific">Stieleria varia</name>
    <dbReference type="NCBI Taxonomy" id="2528005"/>
    <lineage>
        <taxon>Bacteria</taxon>
        <taxon>Pseudomonadati</taxon>
        <taxon>Planctomycetota</taxon>
        <taxon>Planctomycetia</taxon>
        <taxon>Pirellulales</taxon>
        <taxon>Pirellulaceae</taxon>
        <taxon>Stieleria</taxon>
    </lineage>
</organism>
<reference evidence="2 3" key="1">
    <citation type="submission" date="2019-02" db="EMBL/GenBank/DDBJ databases">
        <title>Deep-cultivation of Planctomycetes and their phenomic and genomic characterization uncovers novel biology.</title>
        <authorList>
            <person name="Wiegand S."/>
            <person name="Jogler M."/>
            <person name="Boedeker C."/>
            <person name="Pinto D."/>
            <person name="Vollmers J."/>
            <person name="Rivas-Marin E."/>
            <person name="Kohn T."/>
            <person name="Peeters S.H."/>
            <person name="Heuer A."/>
            <person name="Rast P."/>
            <person name="Oberbeckmann S."/>
            <person name="Bunk B."/>
            <person name="Jeske O."/>
            <person name="Meyerdierks A."/>
            <person name="Storesund J.E."/>
            <person name="Kallscheuer N."/>
            <person name="Luecker S."/>
            <person name="Lage O.M."/>
            <person name="Pohl T."/>
            <person name="Merkel B.J."/>
            <person name="Hornburger P."/>
            <person name="Mueller R.-W."/>
            <person name="Bruemmer F."/>
            <person name="Labrenz M."/>
            <person name="Spormann A.M."/>
            <person name="Op Den Camp H."/>
            <person name="Overmann J."/>
            <person name="Amann R."/>
            <person name="Jetten M.S.M."/>
            <person name="Mascher T."/>
            <person name="Medema M.H."/>
            <person name="Devos D.P."/>
            <person name="Kaster A.-K."/>
            <person name="Ovreas L."/>
            <person name="Rohde M."/>
            <person name="Galperin M.Y."/>
            <person name="Jogler C."/>
        </authorList>
    </citation>
    <scope>NUCLEOTIDE SEQUENCE [LARGE SCALE GENOMIC DNA]</scope>
    <source>
        <strain evidence="2 3">Pla52n</strain>
    </source>
</reference>